<sequence length="71" mass="7983">MRSQSELEKKPGNDRAQAEISNIMGYKAWQQAPGFHVYYPENPPGNDLSDKHENSGTDIQSPHEDIGRQVS</sequence>
<protein>
    <submittedName>
        <fullName evidence="2">Uncharacterized protein</fullName>
    </submittedName>
</protein>
<comment type="caution">
    <text evidence="2">The sequence shown here is derived from an EMBL/GenBank/DDBJ whole genome shotgun (WGS) entry which is preliminary data.</text>
</comment>
<feature type="compositionally biased region" description="Basic and acidic residues" evidence="1">
    <location>
        <begin position="48"/>
        <end position="71"/>
    </location>
</feature>
<proteinExistence type="predicted"/>
<accession>A0A0F9JRF0</accession>
<reference evidence="2" key="1">
    <citation type="journal article" date="2015" name="Nature">
        <title>Complex archaea that bridge the gap between prokaryotes and eukaryotes.</title>
        <authorList>
            <person name="Spang A."/>
            <person name="Saw J.H."/>
            <person name="Jorgensen S.L."/>
            <person name="Zaremba-Niedzwiedzka K."/>
            <person name="Martijn J."/>
            <person name="Lind A.E."/>
            <person name="van Eijk R."/>
            <person name="Schleper C."/>
            <person name="Guy L."/>
            <person name="Ettema T.J."/>
        </authorList>
    </citation>
    <scope>NUCLEOTIDE SEQUENCE</scope>
</reference>
<gene>
    <name evidence="2" type="ORF">LCGC14_1793350</name>
</gene>
<feature type="region of interest" description="Disordered" evidence="1">
    <location>
        <begin position="37"/>
        <end position="71"/>
    </location>
</feature>
<organism evidence="2">
    <name type="scientific">marine sediment metagenome</name>
    <dbReference type="NCBI Taxonomy" id="412755"/>
    <lineage>
        <taxon>unclassified sequences</taxon>
        <taxon>metagenomes</taxon>
        <taxon>ecological metagenomes</taxon>
    </lineage>
</organism>
<dbReference type="EMBL" id="LAZR01017169">
    <property type="protein sequence ID" value="KKM01548.1"/>
    <property type="molecule type" value="Genomic_DNA"/>
</dbReference>
<evidence type="ECO:0000256" key="1">
    <source>
        <dbReference type="SAM" id="MobiDB-lite"/>
    </source>
</evidence>
<evidence type="ECO:0000313" key="2">
    <source>
        <dbReference type="EMBL" id="KKM01548.1"/>
    </source>
</evidence>
<name>A0A0F9JRF0_9ZZZZ</name>
<dbReference type="AlphaFoldDB" id="A0A0F9JRF0"/>